<dbReference type="Proteomes" id="UP000801428">
    <property type="component" value="Unassembled WGS sequence"/>
</dbReference>
<feature type="compositionally biased region" description="Low complexity" evidence="1">
    <location>
        <begin position="322"/>
        <end position="350"/>
    </location>
</feature>
<dbReference type="Gene3D" id="2.60.130.10">
    <property type="entry name" value="Aromatic compound dioxygenase"/>
    <property type="match status" value="1"/>
</dbReference>
<comment type="caution">
    <text evidence="2">The sequence shown here is derived from an EMBL/GenBank/DDBJ whole genome shotgun (WGS) entry which is preliminary data.</text>
</comment>
<dbReference type="PANTHER" id="PTHR34315">
    <property type="match status" value="1"/>
</dbReference>
<reference evidence="2" key="1">
    <citation type="submission" date="2019-04" db="EMBL/GenBank/DDBJ databases">
        <title>Sequencing of skin fungus with MAO and IRED activity.</title>
        <authorList>
            <person name="Marsaioli A.J."/>
            <person name="Bonatto J.M.C."/>
            <person name="Reis Junior O."/>
        </authorList>
    </citation>
    <scope>NUCLEOTIDE SEQUENCE</scope>
    <source>
        <strain evidence="2">30M1</strain>
    </source>
</reference>
<organism evidence="2 3">
    <name type="scientific">Curvularia kusanoi</name>
    <name type="common">Cochliobolus kusanoi</name>
    <dbReference type="NCBI Taxonomy" id="90978"/>
    <lineage>
        <taxon>Eukaryota</taxon>
        <taxon>Fungi</taxon>
        <taxon>Dikarya</taxon>
        <taxon>Ascomycota</taxon>
        <taxon>Pezizomycotina</taxon>
        <taxon>Dothideomycetes</taxon>
        <taxon>Pleosporomycetidae</taxon>
        <taxon>Pleosporales</taxon>
        <taxon>Pleosporineae</taxon>
        <taxon>Pleosporaceae</taxon>
        <taxon>Curvularia</taxon>
    </lineage>
</organism>
<dbReference type="PANTHER" id="PTHR34315:SF9">
    <property type="entry name" value="INTRADIOL RING-CLEAVAGE DIOXYGENASES DOMAIN-CONTAINING PROTEIN-RELATED"/>
    <property type="match status" value="1"/>
</dbReference>
<dbReference type="OrthoDB" id="121380at2759"/>
<dbReference type="InterPro" id="IPR015889">
    <property type="entry name" value="Intradiol_dOase_core"/>
</dbReference>
<evidence type="ECO:0000313" key="2">
    <source>
        <dbReference type="EMBL" id="KAF3005595.1"/>
    </source>
</evidence>
<name>A0A9P4THG1_CURKU</name>
<feature type="region of interest" description="Disordered" evidence="1">
    <location>
        <begin position="313"/>
        <end position="350"/>
    </location>
</feature>
<evidence type="ECO:0008006" key="4">
    <source>
        <dbReference type="Google" id="ProtNLM"/>
    </source>
</evidence>
<sequence length="350" mass="37067">MDGPFVSGHEHEVTDRAVKGSFLANSRRSLNDCAVKLEARGTLKDAALHRRALLDGLRKDAPADDLARREAGAVPNTTHHFDATDITPYPDISTLFTNQTCILSTEGEIGPFWVKGEYNRQDIVDDEPGVVNYMHTQFVDVNTCEPMPELCNGNGDDASNLDNMALCGLQKTDENGIASFRSIFPGHYSGRATHVHVLGAVNASLLRNGTITGGSVSHIGQLFFEQDLITEVKSTYPYSTSTVEITPNSADHVFTVETEESNSDPIFNYVYLNESGGAEGGLFSWITIGVDPTASYDASYAALLTVDGGVKNEASSGGPTGGDTPSGSIIGAAPTGTAPSGPPTSTTASM</sequence>
<dbReference type="AlphaFoldDB" id="A0A9P4THG1"/>
<accession>A0A9P4THG1</accession>
<gene>
    <name evidence="2" type="ORF">E8E13_000586</name>
</gene>
<protein>
    <recommendedName>
        <fullName evidence="4">Intradiol ring-cleavage dioxygenases domain-containing protein</fullName>
    </recommendedName>
</protein>
<keyword evidence="3" id="KW-1185">Reference proteome</keyword>
<dbReference type="SUPFAM" id="SSF49482">
    <property type="entry name" value="Aromatic compound dioxygenase"/>
    <property type="match status" value="1"/>
</dbReference>
<evidence type="ECO:0000313" key="3">
    <source>
        <dbReference type="Proteomes" id="UP000801428"/>
    </source>
</evidence>
<evidence type="ECO:0000256" key="1">
    <source>
        <dbReference type="SAM" id="MobiDB-lite"/>
    </source>
</evidence>
<dbReference type="GO" id="GO:0005506">
    <property type="term" value="F:iron ion binding"/>
    <property type="evidence" value="ECO:0007669"/>
    <property type="project" value="InterPro"/>
</dbReference>
<proteinExistence type="predicted"/>
<dbReference type="EMBL" id="SWKU01000006">
    <property type="protein sequence ID" value="KAF3005595.1"/>
    <property type="molecule type" value="Genomic_DNA"/>
</dbReference>
<dbReference type="GO" id="GO:0016702">
    <property type="term" value="F:oxidoreductase activity, acting on single donors with incorporation of molecular oxygen, incorporation of two atoms of oxygen"/>
    <property type="evidence" value="ECO:0007669"/>
    <property type="project" value="InterPro"/>
</dbReference>